<dbReference type="Pfam" id="PF07690">
    <property type="entry name" value="MFS_1"/>
    <property type="match status" value="1"/>
</dbReference>
<dbReference type="AlphaFoldDB" id="A0A3M0G9A1"/>
<accession>A0A3M0G9A1</accession>
<evidence type="ECO:0000313" key="7">
    <source>
        <dbReference type="EMBL" id="RMB59032.1"/>
    </source>
</evidence>
<dbReference type="SUPFAM" id="SSF103473">
    <property type="entry name" value="MFS general substrate transporter"/>
    <property type="match status" value="1"/>
</dbReference>
<feature type="transmembrane region" description="Helical" evidence="5">
    <location>
        <begin position="185"/>
        <end position="203"/>
    </location>
</feature>
<feature type="transmembrane region" description="Helical" evidence="5">
    <location>
        <begin position="252"/>
        <end position="270"/>
    </location>
</feature>
<feature type="transmembrane region" description="Helical" evidence="5">
    <location>
        <begin position="135"/>
        <end position="154"/>
    </location>
</feature>
<keyword evidence="4 5" id="KW-0472">Membrane</keyword>
<dbReference type="PANTHER" id="PTHR23514">
    <property type="entry name" value="BYPASS OF STOP CODON PROTEIN 6"/>
    <property type="match status" value="1"/>
</dbReference>
<feature type="transmembrane region" description="Helical" evidence="5">
    <location>
        <begin position="73"/>
        <end position="95"/>
    </location>
</feature>
<evidence type="ECO:0000256" key="5">
    <source>
        <dbReference type="SAM" id="Phobius"/>
    </source>
</evidence>
<feature type="transmembrane region" description="Helical" evidence="5">
    <location>
        <begin position="276"/>
        <end position="299"/>
    </location>
</feature>
<dbReference type="InterPro" id="IPR051788">
    <property type="entry name" value="MFS_Transporter"/>
</dbReference>
<evidence type="ECO:0000313" key="8">
    <source>
        <dbReference type="Proteomes" id="UP000275256"/>
    </source>
</evidence>
<dbReference type="Gene3D" id="1.20.1250.20">
    <property type="entry name" value="MFS general substrate transporter like domains"/>
    <property type="match status" value="2"/>
</dbReference>
<feature type="transmembrane region" description="Helical" evidence="5">
    <location>
        <begin position="48"/>
        <end position="67"/>
    </location>
</feature>
<feature type="transmembrane region" description="Helical" evidence="5">
    <location>
        <begin position="311"/>
        <end position="330"/>
    </location>
</feature>
<feature type="transmembrane region" description="Helical" evidence="5">
    <location>
        <begin position="223"/>
        <end position="240"/>
    </location>
</feature>
<keyword evidence="8" id="KW-1185">Reference proteome</keyword>
<gene>
    <name evidence="7" type="ORF">EAX62_12050</name>
</gene>
<name>A0A3M0G9A1_9ACTN</name>
<comment type="subcellular location">
    <subcellularLocation>
        <location evidence="1">Cell membrane</location>
        <topology evidence="1">Multi-pass membrane protein</topology>
    </subcellularLocation>
</comment>
<evidence type="ECO:0000259" key="6">
    <source>
        <dbReference type="PROSITE" id="PS50850"/>
    </source>
</evidence>
<dbReference type="InterPro" id="IPR036259">
    <property type="entry name" value="MFS_trans_sf"/>
</dbReference>
<dbReference type="Proteomes" id="UP000275256">
    <property type="component" value="Unassembled WGS sequence"/>
</dbReference>
<dbReference type="EMBL" id="REFW01000003">
    <property type="protein sequence ID" value="RMB59032.1"/>
    <property type="molecule type" value="Genomic_DNA"/>
</dbReference>
<dbReference type="GO" id="GO:0022857">
    <property type="term" value="F:transmembrane transporter activity"/>
    <property type="evidence" value="ECO:0007669"/>
    <property type="project" value="InterPro"/>
</dbReference>
<dbReference type="PANTHER" id="PTHR23514:SF13">
    <property type="entry name" value="INNER MEMBRANE PROTEIN YBJJ"/>
    <property type="match status" value="1"/>
</dbReference>
<dbReference type="InterPro" id="IPR020846">
    <property type="entry name" value="MFS_dom"/>
</dbReference>
<keyword evidence="2 5" id="KW-0812">Transmembrane</keyword>
<feature type="domain" description="Major facilitator superfamily (MFS) profile" evidence="6">
    <location>
        <begin position="1"/>
        <end position="357"/>
    </location>
</feature>
<protein>
    <submittedName>
        <fullName evidence="7">MFS transporter</fullName>
    </submittedName>
</protein>
<feature type="transmembrane region" description="Helical" evidence="5">
    <location>
        <begin position="107"/>
        <end position="129"/>
    </location>
</feature>
<feature type="transmembrane region" description="Helical" evidence="5">
    <location>
        <begin position="20"/>
        <end position="41"/>
    </location>
</feature>
<evidence type="ECO:0000256" key="3">
    <source>
        <dbReference type="ARBA" id="ARBA00022989"/>
    </source>
</evidence>
<organism evidence="7 8">
    <name type="scientific">Tessaracoccus antarcticus</name>
    <dbReference type="NCBI Taxonomy" id="2479848"/>
    <lineage>
        <taxon>Bacteria</taxon>
        <taxon>Bacillati</taxon>
        <taxon>Actinomycetota</taxon>
        <taxon>Actinomycetes</taxon>
        <taxon>Propionibacteriales</taxon>
        <taxon>Propionibacteriaceae</taxon>
        <taxon>Tessaracoccus</taxon>
    </lineage>
</organism>
<dbReference type="OrthoDB" id="9809599at2"/>
<reference evidence="7 8" key="1">
    <citation type="submission" date="2018-10" db="EMBL/GenBank/DDBJ databases">
        <title>Tessaracoccus antarcticuss sp. nov., isolated from sediment.</title>
        <authorList>
            <person name="Zhou L.Y."/>
            <person name="Du Z.J."/>
        </authorList>
    </citation>
    <scope>NUCLEOTIDE SEQUENCE [LARGE SCALE GENOMIC DNA]</scope>
    <source>
        <strain evidence="7 8">JDX10</strain>
    </source>
</reference>
<evidence type="ECO:0000256" key="1">
    <source>
        <dbReference type="ARBA" id="ARBA00004651"/>
    </source>
</evidence>
<evidence type="ECO:0000256" key="2">
    <source>
        <dbReference type="ARBA" id="ARBA00022692"/>
    </source>
</evidence>
<proteinExistence type="predicted"/>
<dbReference type="GO" id="GO:0005886">
    <property type="term" value="C:plasma membrane"/>
    <property type="evidence" value="ECO:0007669"/>
    <property type="project" value="UniProtKB-SubCell"/>
</dbReference>
<keyword evidence="3 5" id="KW-1133">Transmembrane helix</keyword>
<comment type="caution">
    <text evidence="7">The sequence shown here is derived from an EMBL/GenBank/DDBJ whole genome shotgun (WGS) entry which is preliminary data.</text>
</comment>
<sequence length="362" mass="37073">MSRVPHIRDVLGASTAEMGVLAVAIAIGSISGMVGSSHVVARLGARRTMLVFVTILSVGVVIAGIGASLASFWVLFGGLVILGLGLGTTDVAMNVSAAACEQRLHRTLMPLFHALFSVGTMVGAGLGALAELWQVPVVVHVGVLNLACLVAVWLTNRFIGHELEGVGDDTGGTVADRLAVWKQPLTWLLGLIILGMALAEGSANDWLALAMVDGHNQSNTQGAISLGVFLTAMTVGRVLGIRLLDRFGRVPVLRGSAVLAALGLTAVIFLSHPVAVTIGIVAWGLGSALGFPVGMSAAADDLKTAAARVSAVATIGYVAFLGGPPLIGFLGQQVGLLRALLVVLVFIGVAGLVSPAARERRP</sequence>
<dbReference type="CDD" id="cd17393">
    <property type="entry name" value="MFS_MosC_like"/>
    <property type="match status" value="1"/>
</dbReference>
<feature type="transmembrane region" description="Helical" evidence="5">
    <location>
        <begin position="336"/>
        <end position="357"/>
    </location>
</feature>
<evidence type="ECO:0000256" key="4">
    <source>
        <dbReference type="ARBA" id="ARBA00023136"/>
    </source>
</evidence>
<dbReference type="InterPro" id="IPR011701">
    <property type="entry name" value="MFS"/>
</dbReference>
<dbReference type="PROSITE" id="PS50850">
    <property type="entry name" value="MFS"/>
    <property type="match status" value="1"/>
</dbReference>